<evidence type="ECO:0000256" key="5">
    <source>
        <dbReference type="ARBA" id="ARBA00034115"/>
    </source>
</evidence>
<comment type="similarity">
    <text evidence="2">Belongs to the Orn/Lys/Arg decarboxylase class-II family.</text>
</comment>
<proteinExistence type="inferred from homology"/>
<dbReference type="PROSITE" id="PS00878">
    <property type="entry name" value="ODR_DC_2_1"/>
    <property type="match status" value="1"/>
</dbReference>
<dbReference type="InterPro" id="IPR022653">
    <property type="entry name" value="De-COase2_pyr-phos_BS"/>
</dbReference>
<evidence type="ECO:0000259" key="10">
    <source>
        <dbReference type="Pfam" id="PF02784"/>
    </source>
</evidence>
<feature type="modified residue" description="N6-(pyridoxal phosphate)lysine" evidence="9">
    <location>
        <position position="100"/>
    </location>
</feature>
<evidence type="ECO:0000313" key="11">
    <source>
        <dbReference type="EMBL" id="OMH81178.1"/>
    </source>
</evidence>
<dbReference type="InterPro" id="IPR000183">
    <property type="entry name" value="Orn/DAP/Arg_de-COase"/>
</dbReference>
<dbReference type="InterPro" id="IPR022657">
    <property type="entry name" value="De-COase2_CS"/>
</dbReference>
<keyword evidence="3 9" id="KW-0663">Pyridoxal phosphate</keyword>
<dbReference type="PROSITE" id="PS00879">
    <property type="entry name" value="ODR_DC_2_2"/>
    <property type="match status" value="1"/>
</dbReference>
<organism evidence="11 12">
    <name type="scientific">Zancudomyces culisetae</name>
    <name type="common">Gut fungus</name>
    <name type="synonym">Smittium culisetae</name>
    <dbReference type="NCBI Taxonomy" id="1213189"/>
    <lineage>
        <taxon>Eukaryota</taxon>
        <taxon>Fungi</taxon>
        <taxon>Fungi incertae sedis</taxon>
        <taxon>Zoopagomycota</taxon>
        <taxon>Kickxellomycotina</taxon>
        <taxon>Harpellomycetes</taxon>
        <taxon>Harpellales</taxon>
        <taxon>Legeriomycetaceae</taxon>
        <taxon>Zancudomyces</taxon>
    </lineage>
</organism>
<feature type="active site" description="Proton donor" evidence="9">
    <location>
        <position position="404"/>
    </location>
</feature>
<dbReference type="PANTHER" id="PTHR11482">
    <property type="entry name" value="ARGININE/DIAMINOPIMELATE/ORNITHINE DECARBOXYLASE"/>
    <property type="match status" value="1"/>
</dbReference>
<evidence type="ECO:0000256" key="1">
    <source>
        <dbReference type="ARBA" id="ARBA00001933"/>
    </source>
</evidence>
<dbReference type="Gene3D" id="3.20.20.10">
    <property type="entry name" value="Alanine racemase"/>
    <property type="match status" value="1"/>
</dbReference>
<dbReference type="PANTHER" id="PTHR11482:SF6">
    <property type="entry name" value="ORNITHINE DECARBOXYLASE 1-RELATED"/>
    <property type="match status" value="1"/>
</dbReference>
<dbReference type="GO" id="GO:0004586">
    <property type="term" value="F:ornithine decarboxylase activity"/>
    <property type="evidence" value="ECO:0007669"/>
    <property type="project" value="UniProtKB-EC"/>
</dbReference>
<evidence type="ECO:0000256" key="3">
    <source>
        <dbReference type="ARBA" id="ARBA00022898"/>
    </source>
</evidence>
<evidence type="ECO:0000256" key="6">
    <source>
        <dbReference type="ARBA" id="ARBA00034138"/>
    </source>
</evidence>
<comment type="cofactor">
    <cofactor evidence="1 9">
        <name>pyridoxal 5'-phosphate</name>
        <dbReference type="ChEBI" id="CHEBI:597326"/>
    </cofactor>
</comment>
<dbReference type="Pfam" id="PF02784">
    <property type="entry name" value="Orn_Arg_deC_N"/>
    <property type="match status" value="1"/>
</dbReference>
<sequence>MSFTKGYTASMVARKDLEHKGLLGAENGIGNGLIAGAKIFKDVDEEYVSSRTRLEQVLADIVGENEAEASFFAMDVAEVYKQYDQWIKLLPKIKPFYAVKCNPDPVVLRILAELGTGFDCASRNEMDMVLSIGVSPDRIIYAHPCKPSSHLSYATRQGVRLMTFDNADELRKIRRLAPDAQAVLRVSTDDSSALCQLSLKFGARMESTQTLLETAKELGVNVVGVSFHVGSGCTDPNAYSDAVRRARVVFDQARELGMDLWLLDVGGGFSGSKQRDGMPFPQVAAGLSVAVDEYFSEFPSVQVIAEPGRYFAASAFTLAVNVTSKRQIVKEVEESQNQVVNSQKNYMYYINDGVYGSFNCIMFDHQKVYPEVLVCNTAFVYTAQGLRATETLPKYLSSIWGPTCDSIDCVVENVELPELFVGDWLVFNNLGAYSVCAASKFNGFETSRVYYFRSS</sequence>
<evidence type="ECO:0000256" key="4">
    <source>
        <dbReference type="ARBA" id="ARBA00023239"/>
    </source>
</evidence>
<comment type="subunit">
    <text evidence="7">Homodimer. Only the dimer is catalytically active, as the active sites are constructed of residues from both monomers.</text>
</comment>
<dbReference type="EC" id="4.1.1.17" evidence="6"/>
<comment type="catalytic activity">
    <reaction evidence="8">
        <text>L-ornithine + H(+) = putrescine + CO2</text>
        <dbReference type="Rhea" id="RHEA:22964"/>
        <dbReference type="ChEBI" id="CHEBI:15378"/>
        <dbReference type="ChEBI" id="CHEBI:16526"/>
        <dbReference type="ChEBI" id="CHEBI:46911"/>
        <dbReference type="ChEBI" id="CHEBI:326268"/>
        <dbReference type="EC" id="4.1.1.17"/>
    </reaction>
</comment>
<protein>
    <recommendedName>
        <fullName evidence="6">ornithine decarboxylase</fullName>
        <ecNumber evidence="6">4.1.1.17</ecNumber>
    </recommendedName>
</protein>
<dbReference type="SUPFAM" id="SSF50621">
    <property type="entry name" value="Alanine racemase C-terminal domain-like"/>
    <property type="match status" value="1"/>
</dbReference>
<dbReference type="EMBL" id="LSSK01000955">
    <property type="protein sequence ID" value="OMH81178.1"/>
    <property type="molecule type" value="Genomic_DNA"/>
</dbReference>
<keyword evidence="12" id="KW-1185">Reference proteome</keyword>
<evidence type="ECO:0000313" key="12">
    <source>
        <dbReference type="Proteomes" id="UP000188320"/>
    </source>
</evidence>
<dbReference type="PRINTS" id="PR01182">
    <property type="entry name" value="ORNDCRBXLASE"/>
</dbReference>
<dbReference type="Gene3D" id="2.40.37.10">
    <property type="entry name" value="Lyase, Ornithine Decarboxylase, Chain A, domain 1"/>
    <property type="match status" value="1"/>
</dbReference>
<dbReference type="InterPro" id="IPR022644">
    <property type="entry name" value="De-COase2_N"/>
</dbReference>
<gene>
    <name evidence="11" type="ORF">AX774_g5375</name>
</gene>
<comment type="caution">
    <text evidence="11">The sequence shown here is derived from an EMBL/GenBank/DDBJ whole genome shotgun (WGS) entry which is preliminary data.</text>
</comment>
<dbReference type="GO" id="GO:0005737">
    <property type="term" value="C:cytoplasm"/>
    <property type="evidence" value="ECO:0007669"/>
    <property type="project" value="TreeGrafter"/>
</dbReference>
<evidence type="ECO:0000256" key="9">
    <source>
        <dbReference type="PIRSR" id="PIRSR600183-50"/>
    </source>
</evidence>
<dbReference type="InterPro" id="IPR009006">
    <property type="entry name" value="Ala_racemase/Decarboxylase_C"/>
</dbReference>
<dbReference type="InterPro" id="IPR029066">
    <property type="entry name" value="PLP-binding_barrel"/>
</dbReference>
<feature type="domain" description="Orn/DAP/Arg decarboxylase 2 N-terminal" evidence="10">
    <location>
        <begin position="77"/>
        <end position="313"/>
    </location>
</feature>
<dbReference type="GO" id="GO:0033387">
    <property type="term" value="P:putrescine biosynthetic process from arginine, via ornithine"/>
    <property type="evidence" value="ECO:0007669"/>
    <property type="project" value="TreeGrafter"/>
</dbReference>
<keyword evidence="4" id="KW-0456">Lyase</keyword>
<dbReference type="Proteomes" id="UP000188320">
    <property type="component" value="Unassembled WGS sequence"/>
</dbReference>
<dbReference type="InterPro" id="IPR002433">
    <property type="entry name" value="Orn_de-COase"/>
</dbReference>
<evidence type="ECO:0000256" key="2">
    <source>
        <dbReference type="ARBA" id="ARBA00008872"/>
    </source>
</evidence>
<dbReference type="FunFam" id="3.20.20.10:FF:000005">
    <property type="entry name" value="Ornithine decarboxylase"/>
    <property type="match status" value="1"/>
</dbReference>
<name>A0A1R1PJN4_ZANCU</name>
<dbReference type="PRINTS" id="PR01179">
    <property type="entry name" value="ODADCRBXLASE"/>
</dbReference>
<dbReference type="OrthoDB" id="5034579at2759"/>
<dbReference type="AlphaFoldDB" id="A0A1R1PJN4"/>
<evidence type="ECO:0000256" key="8">
    <source>
        <dbReference type="ARBA" id="ARBA00049127"/>
    </source>
</evidence>
<comment type="pathway">
    <text evidence="5">Amine and polyamine biosynthesis; putrescine biosynthesis via L-ornithine pathway; putrescine from L-ornithine: step 1/1.</text>
</comment>
<evidence type="ECO:0000256" key="7">
    <source>
        <dbReference type="ARBA" id="ARBA00046672"/>
    </source>
</evidence>
<reference evidence="12" key="1">
    <citation type="submission" date="2017-01" db="EMBL/GenBank/DDBJ databases">
        <authorList>
            <person name="Wang Y."/>
            <person name="White M."/>
            <person name="Kvist S."/>
            <person name="Moncalvo J.-M."/>
        </authorList>
    </citation>
    <scope>NUCLEOTIDE SEQUENCE [LARGE SCALE GENOMIC DNA]</scope>
    <source>
        <strain evidence="12">COL-18-3</strain>
    </source>
</reference>
<dbReference type="FunFam" id="2.40.37.10:FF:000005">
    <property type="entry name" value="Ornithine decarboxylase"/>
    <property type="match status" value="1"/>
</dbReference>
<dbReference type="SUPFAM" id="SSF51419">
    <property type="entry name" value="PLP-binding barrel"/>
    <property type="match status" value="1"/>
</dbReference>
<accession>A0A1R1PJN4</accession>
<dbReference type="CDD" id="cd00622">
    <property type="entry name" value="PLPDE_III_ODC"/>
    <property type="match status" value="1"/>
</dbReference>